<feature type="non-terminal residue" evidence="1">
    <location>
        <position position="1"/>
    </location>
</feature>
<keyword evidence="2" id="KW-1185">Reference proteome</keyword>
<evidence type="ECO:0000313" key="1">
    <source>
        <dbReference type="EMBL" id="CAG8839953.1"/>
    </source>
</evidence>
<feature type="non-terminal residue" evidence="1">
    <location>
        <position position="296"/>
    </location>
</feature>
<dbReference type="Proteomes" id="UP000789901">
    <property type="component" value="Unassembled WGS sequence"/>
</dbReference>
<comment type="caution">
    <text evidence="1">The sequence shown here is derived from an EMBL/GenBank/DDBJ whole genome shotgun (WGS) entry which is preliminary data.</text>
</comment>
<evidence type="ECO:0000313" key="2">
    <source>
        <dbReference type="Proteomes" id="UP000789901"/>
    </source>
</evidence>
<organism evidence="1 2">
    <name type="scientific">Gigaspora margarita</name>
    <dbReference type="NCBI Taxonomy" id="4874"/>
    <lineage>
        <taxon>Eukaryota</taxon>
        <taxon>Fungi</taxon>
        <taxon>Fungi incertae sedis</taxon>
        <taxon>Mucoromycota</taxon>
        <taxon>Glomeromycotina</taxon>
        <taxon>Glomeromycetes</taxon>
        <taxon>Diversisporales</taxon>
        <taxon>Gigasporaceae</taxon>
        <taxon>Gigaspora</taxon>
    </lineage>
</organism>
<dbReference type="EMBL" id="CAJVQB010061666">
    <property type="protein sequence ID" value="CAG8839953.1"/>
    <property type="molecule type" value="Genomic_DNA"/>
</dbReference>
<name>A0ABN7WT27_GIGMA</name>
<reference evidence="1 2" key="1">
    <citation type="submission" date="2021-06" db="EMBL/GenBank/DDBJ databases">
        <authorList>
            <person name="Kallberg Y."/>
            <person name="Tangrot J."/>
            <person name="Rosling A."/>
        </authorList>
    </citation>
    <scope>NUCLEOTIDE SEQUENCE [LARGE SCALE GENOMIC DNA]</scope>
    <source>
        <strain evidence="1 2">120-4 pot B 10/14</strain>
    </source>
</reference>
<gene>
    <name evidence="1" type="ORF">GMARGA_LOCUS34683</name>
</gene>
<accession>A0ABN7WT27</accession>
<protein>
    <submittedName>
        <fullName evidence="1">33772_t:CDS:1</fullName>
    </submittedName>
</protein>
<sequence length="296" mass="34225">ISVEGRFVHLSVPLSICITRCTYHHILPANTPNYSIHWYLYDEQEQYYIAHNNRVSDTWISAIKSILHRVNPYENLPYTVVLELRENTSTSEIAAIMHTNNTIDMTVAMLMNITINRIFSTNNCLLNISLIGIIQNVPEEVKNTENAIIKPLVNDYTTQEHNFTVNIIYPYLNSQFKHFKNSVRPGESLLFVIVQLEIIQNKFYMNAKKISSKLLLTHQNILEELKKHSETPTPTNTLNLDILKSYQSNLSSINSQRSKHIKAETASINDKEEPQMDQKMTKITFEENDLVTENNE</sequence>
<proteinExistence type="predicted"/>